<dbReference type="PROSITE" id="PS50894">
    <property type="entry name" value="HPT"/>
    <property type="match status" value="1"/>
</dbReference>
<evidence type="ECO:0000256" key="2">
    <source>
        <dbReference type="ARBA" id="ARBA00012438"/>
    </source>
</evidence>
<dbReference type="Proteomes" id="UP001597337">
    <property type="component" value="Unassembled WGS sequence"/>
</dbReference>
<dbReference type="CDD" id="cd00088">
    <property type="entry name" value="HPT"/>
    <property type="match status" value="1"/>
</dbReference>
<organism evidence="16 17">
    <name type="scientific">Thiorhodococcus fuscus</name>
    <dbReference type="NCBI Taxonomy" id="527200"/>
    <lineage>
        <taxon>Bacteria</taxon>
        <taxon>Pseudomonadati</taxon>
        <taxon>Pseudomonadota</taxon>
        <taxon>Gammaproteobacteria</taxon>
        <taxon>Chromatiales</taxon>
        <taxon>Chromatiaceae</taxon>
        <taxon>Thiorhodococcus</taxon>
    </lineage>
</organism>
<dbReference type="InterPro" id="IPR036097">
    <property type="entry name" value="HisK_dim/P_sf"/>
</dbReference>
<evidence type="ECO:0000256" key="5">
    <source>
        <dbReference type="ARBA" id="ARBA00022553"/>
    </source>
</evidence>
<dbReference type="GO" id="GO:0004673">
    <property type="term" value="F:protein histidine kinase activity"/>
    <property type="evidence" value="ECO:0007669"/>
    <property type="project" value="UniProtKB-EC"/>
</dbReference>
<dbReference type="Gene3D" id="3.30.565.10">
    <property type="entry name" value="Histidine kinase-like ATPase, C-terminal domain"/>
    <property type="match status" value="1"/>
</dbReference>
<evidence type="ECO:0000256" key="11">
    <source>
        <dbReference type="ARBA" id="ARBA00035100"/>
    </source>
</evidence>
<dbReference type="InterPro" id="IPR008207">
    <property type="entry name" value="Sig_transdc_His_kin_Hpt_dom"/>
</dbReference>
<dbReference type="Gene3D" id="1.20.120.160">
    <property type="entry name" value="HPT domain"/>
    <property type="match status" value="1"/>
</dbReference>
<dbReference type="SMART" id="SM01231">
    <property type="entry name" value="H-kinase_dim"/>
    <property type="match status" value="1"/>
</dbReference>
<evidence type="ECO:0000313" key="16">
    <source>
        <dbReference type="EMBL" id="MFD2111489.1"/>
    </source>
</evidence>
<evidence type="ECO:0000256" key="1">
    <source>
        <dbReference type="ARBA" id="ARBA00000085"/>
    </source>
</evidence>
<dbReference type="PANTHER" id="PTHR43395:SF10">
    <property type="entry name" value="CHEMOTAXIS PROTEIN CHEA"/>
    <property type="match status" value="1"/>
</dbReference>
<dbReference type="InterPro" id="IPR004358">
    <property type="entry name" value="Sig_transdc_His_kin-like_C"/>
</dbReference>
<dbReference type="EC" id="2.7.13.3" evidence="2"/>
<dbReference type="PROSITE" id="PS50109">
    <property type="entry name" value="HIS_KIN"/>
    <property type="match status" value="1"/>
</dbReference>
<evidence type="ECO:0000259" key="15">
    <source>
        <dbReference type="PROSITE" id="PS50894"/>
    </source>
</evidence>
<dbReference type="Gene3D" id="1.10.287.560">
    <property type="entry name" value="Histidine kinase CheA-like, homodimeric domain"/>
    <property type="match status" value="1"/>
</dbReference>
<keyword evidence="10" id="KW-0902">Two-component regulatory system</keyword>
<evidence type="ECO:0000313" key="17">
    <source>
        <dbReference type="Proteomes" id="UP001597337"/>
    </source>
</evidence>
<evidence type="ECO:0000256" key="7">
    <source>
        <dbReference type="ARBA" id="ARBA00022741"/>
    </source>
</evidence>
<dbReference type="RefSeq" id="WP_386024895.1">
    <property type="nucleotide sequence ID" value="NZ_JBHUHX010000013.1"/>
</dbReference>
<keyword evidence="4" id="KW-0145">Chemotaxis</keyword>
<feature type="domain" description="HPt" evidence="15">
    <location>
        <begin position="1"/>
        <end position="103"/>
    </location>
</feature>
<dbReference type="Pfam" id="PF02518">
    <property type="entry name" value="HATPase_c"/>
    <property type="match status" value="1"/>
</dbReference>
<keyword evidence="8" id="KW-0418">Kinase</keyword>
<dbReference type="InterPro" id="IPR036061">
    <property type="entry name" value="CheW-like_dom_sf"/>
</dbReference>
<dbReference type="InterPro" id="IPR051315">
    <property type="entry name" value="Bact_Chemotaxis_CheA"/>
</dbReference>
<evidence type="ECO:0000259" key="13">
    <source>
        <dbReference type="PROSITE" id="PS50109"/>
    </source>
</evidence>
<dbReference type="SUPFAM" id="SSF47384">
    <property type="entry name" value="Homodimeric domain of signal transducing histidine kinase"/>
    <property type="match status" value="1"/>
</dbReference>
<keyword evidence="7" id="KW-0547">Nucleotide-binding</keyword>
<evidence type="ECO:0000256" key="6">
    <source>
        <dbReference type="ARBA" id="ARBA00022679"/>
    </source>
</evidence>
<gene>
    <name evidence="16" type="ORF">ACFSJC_06525</name>
</gene>
<evidence type="ECO:0000256" key="9">
    <source>
        <dbReference type="ARBA" id="ARBA00022840"/>
    </source>
</evidence>
<dbReference type="SMART" id="SM00387">
    <property type="entry name" value="HATPase_c"/>
    <property type="match status" value="1"/>
</dbReference>
<dbReference type="Pfam" id="PF01584">
    <property type="entry name" value="CheW"/>
    <property type="match status" value="1"/>
</dbReference>
<protein>
    <recommendedName>
        <fullName evidence="3">Chemotaxis protein CheA</fullName>
        <ecNumber evidence="2">2.7.13.3</ecNumber>
    </recommendedName>
</protein>
<keyword evidence="5 12" id="KW-0597">Phosphoprotein</keyword>
<dbReference type="PROSITE" id="PS50851">
    <property type="entry name" value="CHEW"/>
    <property type="match status" value="1"/>
</dbReference>
<feature type="domain" description="Histidine kinase" evidence="13">
    <location>
        <begin position="314"/>
        <end position="595"/>
    </location>
</feature>
<dbReference type="InterPro" id="IPR004105">
    <property type="entry name" value="CheA-like_dim"/>
</dbReference>
<dbReference type="InterPro" id="IPR005467">
    <property type="entry name" value="His_kinase_dom"/>
</dbReference>
<dbReference type="InterPro" id="IPR002545">
    <property type="entry name" value="CheW-lke_dom"/>
</dbReference>
<dbReference type="Pfam" id="PF02895">
    <property type="entry name" value="H-kinase_dim"/>
    <property type="match status" value="1"/>
</dbReference>
<dbReference type="SUPFAM" id="SSF50341">
    <property type="entry name" value="CheW-like"/>
    <property type="match status" value="1"/>
</dbReference>
<feature type="modified residue" description="Phosphohistidine" evidence="12">
    <location>
        <position position="46"/>
    </location>
</feature>
<comment type="function">
    <text evidence="11">Involved in the transmission of sensory signals from the chemoreceptors to the flagellar motors. CheA is autophosphorylated; it can transfer its phosphate group to either CheB or CheY.</text>
</comment>
<evidence type="ECO:0000256" key="10">
    <source>
        <dbReference type="ARBA" id="ARBA00023012"/>
    </source>
</evidence>
<dbReference type="EMBL" id="JBHUHX010000013">
    <property type="protein sequence ID" value="MFD2111489.1"/>
    <property type="molecule type" value="Genomic_DNA"/>
</dbReference>
<feature type="domain" description="CheW-like" evidence="14">
    <location>
        <begin position="597"/>
        <end position="727"/>
    </location>
</feature>
<accession>A0ABW4Y654</accession>
<keyword evidence="6 16" id="KW-0808">Transferase</keyword>
<evidence type="ECO:0000259" key="14">
    <source>
        <dbReference type="PROSITE" id="PS50851"/>
    </source>
</evidence>
<evidence type="ECO:0000256" key="4">
    <source>
        <dbReference type="ARBA" id="ARBA00022500"/>
    </source>
</evidence>
<dbReference type="InterPro" id="IPR036890">
    <property type="entry name" value="HATPase_C_sf"/>
</dbReference>
<keyword evidence="9" id="KW-0067">ATP-binding</keyword>
<dbReference type="SUPFAM" id="SSF47226">
    <property type="entry name" value="Histidine-containing phosphotransfer domain, HPT domain"/>
    <property type="match status" value="1"/>
</dbReference>
<dbReference type="PANTHER" id="PTHR43395">
    <property type="entry name" value="SENSOR HISTIDINE KINASE CHEA"/>
    <property type="match status" value="1"/>
</dbReference>
<dbReference type="SUPFAM" id="SSF55874">
    <property type="entry name" value="ATPase domain of HSP90 chaperone/DNA topoisomerase II/histidine kinase"/>
    <property type="match status" value="1"/>
</dbReference>
<dbReference type="InterPro" id="IPR003594">
    <property type="entry name" value="HATPase_dom"/>
</dbReference>
<name>A0ABW4Y654_9GAMM</name>
<proteinExistence type="predicted"/>
<dbReference type="CDD" id="cd16916">
    <property type="entry name" value="HATPase_CheA-like"/>
    <property type="match status" value="1"/>
</dbReference>
<dbReference type="Pfam" id="PF01627">
    <property type="entry name" value="Hpt"/>
    <property type="match status" value="1"/>
</dbReference>
<comment type="caution">
    <text evidence="16">The sequence shown here is derived from an EMBL/GenBank/DDBJ whole genome shotgun (WGS) entry which is preliminary data.</text>
</comment>
<sequence length="741" mass="80590">MNLDNAQQTFIEESRELLAAMEDALLTLETVPSDADAINAVFRAMHTIKGAAGLFGLDHVVGFTHVAESLMDRVRDGEVEVDDTLIALLLGCRDHISSMMDAVDAGEESPSEDMLTAGMGLAASLEVYLDHSFEAGEAAEPVSAASESKGPAPAVGATGVENVTWHVSVRFDQELLRNGFDPLSFVRYLGTLGELVHVEVIADAMPSGDEMDAEICYLGFEMRLAGDLTKGAIEDAFEFVQSDCTLRILPPSSQLGAYLDLIQDLPEDTVRLGEILVACGTLTERELEEGLRIQAGGAGTLDEMSEDQPVQPVQPLGEILVEREVVQQELVDAALDKQRRTREAKTREARVIRVDAAKLDELINLVGELVIAGSAAETLARRSRNRTLVEANTTIGGLVESIRDSALRLRMVEIGETFNRFRRVVRDVSQELGKDIDLVITGAETELDKSVVEKIGDPLMHLVRNAMDHGLESTERRIKAGKPAKGTLRLNAYHESGSIVIEIVDDGGGLDRARILAKAQERGLVQPGQMLNDHEIDNLIFEPGFSTAEQVTNLSGRGVGMDVVRRNIDALRGIISLDSRPGQGTRVTIRLPLTLAIIDGFLVGVGEGAYIIPLDCVVECMKCDPSETQDRDYINLRGQVLPFLRLREIFRVEGSPPRRQNIVVIQYAGQRVGLVVDHLLGEFQTVIKPLGRLLSHLRGFFGGSTILGGGEVAMILDVQELIRVAVQRDVGAYAESATDLV</sequence>
<evidence type="ECO:0000256" key="12">
    <source>
        <dbReference type="PROSITE-ProRule" id="PRU00110"/>
    </source>
</evidence>
<evidence type="ECO:0000256" key="8">
    <source>
        <dbReference type="ARBA" id="ARBA00022777"/>
    </source>
</evidence>
<reference evidence="17" key="1">
    <citation type="journal article" date="2019" name="Int. J. Syst. Evol. Microbiol.">
        <title>The Global Catalogue of Microorganisms (GCM) 10K type strain sequencing project: providing services to taxonomists for standard genome sequencing and annotation.</title>
        <authorList>
            <consortium name="The Broad Institute Genomics Platform"/>
            <consortium name="The Broad Institute Genome Sequencing Center for Infectious Disease"/>
            <person name="Wu L."/>
            <person name="Ma J."/>
        </authorList>
    </citation>
    <scope>NUCLEOTIDE SEQUENCE [LARGE SCALE GENOMIC DNA]</scope>
    <source>
        <strain evidence="17">KACC 12597</strain>
    </source>
</reference>
<dbReference type="PRINTS" id="PR00344">
    <property type="entry name" value="BCTRLSENSOR"/>
</dbReference>
<keyword evidence="17" id="KW-1185">Reference proteome</keyword>
<dbReference type="Gene3D" id="2.30.30.40">
    <property type="entry name" value="SH3 Domains"/>
    <property type="match status" value="1"/>
</dbReference>
<evidence type="ECO:0000256" key="3">
    <source>
        <dbReference type="ARBA" id="ARBA00021495"/>
    </source>
</evidence>
<dbReference type="SMART" id="SM00260">
    <property type="entry name" value="CheW"/>
    <property type="match status" value="1"/>
</dbReference>
<dbReference type="InterPro" id="IPR036641">
    <property type="entry name" value="HPT_dom_sf"/>
</dbReference>
<comment type="catalytic activity">
    <reaction evidence="1">
        <text>ATP + protein L-histidine = ADP + protein N-phospho-L-histidine.</text>
        <dbReference type="EC" id="2.7.13.3"/>
    </reaction>
</comment>
<dbReference type="SMART" id="SM00073">
    <property type="entry name" value="HPT"/>
    <property type="match status" value="1"/>
</dbReference>
<dbReference type="InterPro" id="IPR037006">
    <property type="entry name" value="CheA-like_homodim_sf"/>
</dbReference>